<name>A0A1W0W229_SORBI</name>
<reference evidence="3" key="2">
    <citation type="journal article" date="2018" name="Plant J.">
        <title>The Sorghum bicolor reference genome: improved assembly, gene annotations, a transcriptome atlas, and signatures of genome organization.</title>
        <authorList>
            <person name="McCormick R.F."/>
            <person name="Truong S.K."/>
            <person name="Sreedasyam A."/>
            <person name="Jenkins J."/>
            <person name="Shu S."/>
            <person name="Sims D."/>
            <person name="Kennedy M."/>
            <person name="Amirebrahimi M."/>
            <person name="Weers B.D."/>
            <person name="McKinley B."/>
            <person name="Mattison A."/>
            <person name="Morishige D.T."/>
            <person name="Grimwood J."/>
            <person name="Schmutz J."/>
            <person name="Mullet J.E."/>
        </authorList>
    </citation>
    <scope>NUCLEOTIDE SEQUENCE [LARGE SCALE GENOMIC DNA]</scope>
    <source>
        <strain evidence="3">cv. BTx623</strain>
    </source>
</reference>
<accession>A0A1W0W229</accession>
<organism evidence="2 3">
    <name type="scientific">Sorghum bicolor</name>
    <name type="common">Sorghum</name>
    <name type="synonym">Sorghum vulgare</name>
    <dbReference type="NCBI Taxonomy" id="4558"/>
    <lineage>
        <taxon>Eukaryota</taxon>
        <taxon>Viridiplantae</taxon>
        <taxon>Streptophyta</taxon>
        <taxon>Embryophyta</taxon>
        <taxon>Tracheophyta</taxon>
        <taxon>Spermatophyta</taxon>
        <taxon>Magnoliopsida</taxon>
        <taxon>Liliopsida</taxon>
        <taxon>Poales</taxon>
        <taxon>Poaceae</taxon>
        <taxon>PACMAD clade</taxon>
        <taxon>Panicoideae</taxon>
        <taxon>Andropogonodae</taxon>
        <taxon>Andropogoneae</taxon>
        <taxon>Sorghinae</taxon>
        <taxon>Sorghum</taxon>
    </lineage>
</organism>
<evidence type="ECO:0000313" key="3">
    <source>
        <dbReference type="Proteomes" id="UP000000768"/>
    </source>
</evidence>
<dbReference type="Gramene" id="OQU88422">
    <property type="protein sequence ID" value="OQU88422"/>
    <property type="gene ID" value="SORBI_3002G031301"/>
</dbReference>
<evidence type="ECO:0000313" key="2">
    <source>
        <dbReference type="EMBL" id="OQU88422.1"/>
    </source>
</evidence>
<gene>
    <name evidence="2" type="ORF">SORBI_3002G031301</name>
</gene>
<reference evidence="2 3" key="1">
    <citation type="journal article" date="2009" name="Nature">
        <title>The Sorghum bicolor genome and the diversification of grasses.</title>
        <authorList>
            <person name="Paterson A.H."/>
            <person name="Bowers J.E."/>
            <person name="Bruggmann R."/>
            <person name="Dubchak I."/>
            <person name="Grimwood J."/>
            <person name="Gundlach H."/>
            <person name="Haberer G."/>
            <person name="Hellsten U."/>
            <person name="Mitros T."/>
            <person name="Poliakov A."/>
            <person name="Schmutz J."/>
            <person name="Spannagl M."/>
            <person name="Tang H."/>
            <person name="Wang X."/>
            <person name="Wicker T."/>
            <person name="Bharti A.K."/>
            <person name="Chapman J."/>
            <person name="Feltus F.A."/>
            <person name="Gowik U."/>
            <person name="Grigoriev I.V."/>
            <person name="Lyons E."/>
            <person name="Maher C.A."/>
            <person name="Martis M."/>
            <person name="Narechania A."/>
            <person name="Otillar R.P."/>
            <person name="Penning B.W."/>
            <person name="Salamov A.A."/>
            <person name="Wang Y."/>
            <person name="Zhang L."/>
            <person name="Carpita N.C."/>
            <person name="Freeling M."/>
            <person name="Gingle A.R."/>
            <person name="Hash C.T."/>
            <person name="Keller B."/>
            <person name="Klein P."/>
            <person name="Kresovich S."/>
            <person name="McCann M.C."/>
            <person name="Ming R."/>
            <person name="Peterson D.G."/>
            <person name="Mehboob-ur-Rahman"/>
            <person name="Ware D."/>
            <person name="Westhoff P."/>
            <person name="Mayer K.F."/>
            <person name="Messing J."/>
            <person name="Rokhsar D.S."/>
        </authorList>
    </citation>
    <scope>NUCLEOTIDE SEQUENCE [LARGE SCALE GENOMIC DNA]</scope>
    <source>
        <strain evidence="3">cv. BTx623</strain>
    </source>
</reference>
<keyword evidence="3" id="KW-1185">Reference proteome</keyword>
<dbReference type="Proteomes" id="UP000000768">
    <property type="component" value="Chromosome 2"/>
</dbReference>
<protein>
    <submittedName>
        <fullName evidence="2">Uncharacterized protein</fullName>
    </submittedName>
</protein>
<dbReference type="InParanoid" id="A0A1W0W229"/>
<feature type="region of interest" description="Disordered" evidence="1">
    <location>
        <begin position="22"/>
        <end position="76"/>
    </location>
</feature>
<dbReference type="EMBL" id="CM000761">
    <property type="protein sequence ID" value="OQU88422.1"/>
    <property type="molecule type" value="Genomic_DNA"/>
</dbReference>
<feature type="compositionally biased region" description="Basic and acidic residues" evidence="1">
    <location>
        <begin position="52"/>
        <end position="63"/>
    </location>
</feature>
<proteinExistence type="predicted"/>
<dbReference type="AlphaFoldDB" id="A0A1W0W229"/>
<sequence>MCDETVETIAYSVGEKLRSVSIRQLGTGGSSRRRRSTRLMRPPPRTSHGRQSRVDKRRSGLRETDEDDGGMDRACRDLSSSFSAQSAWAGLGIAQSFKHLKHVQSHS</sequence>
<evidence type="ECO:0000256" key="1">
    <source>
        <dbReference type="SAM" id="MobiDB-lite"/>
    </source>
</evidence>